<evidence type="ECO:0000256" key="3">
    <source>
        <dbReference type="ARBA" id="ARBA00022857"/>
    </source>
</evidence>
<keyword evidence="4 5" id="KW-0560">Oxidoreductase</keyword>
<dbReference type="InterPro" id="IPR050461">
    <property type="entry name" value="Nitroreductase_HadB/RutE"/>
</dbReference>
<dbReference type="InterPro" id="IPR023936">
    <property type="entry name" value="RutE-like"/>
</dbReference>
<evidence type="ECO:0000313" key="8">
    <source>
        <dbReference type="Proteomes" id="UP001143328"/>
    </source>
</evidence>
<evidence type="ECO:0000259" key="6">
    <source>
        <dbReference type="Pfam" id="PF00881"/>
    </source>
</evidence>
<keyword evidence="8" id="KW-1185">Reference proteome</keyword>
<keyword evidence="2 5" id="KW-0288">FMN</keyword>
<gene>
    <name evidence="7" type="ORF">GCM10017655_48620</name>
</gene>
<dbReference type="Gene3D" id="3.40.109.10">
    <property type="entry name" value="NADH Oxidase"/>
    <property type="match status" value="1"/>
</dbReference>
<dbReference type="GO" id="GO:0016491">
    <property type="term" value="F:oxidoreductase activity"/>
    <property type="evidence" value="ECO:0007669"/>
    <property type="project" value="UniProtKB-UniRule"/>
</dbReference>
<dbReference type="PANTHER" id="PTHR43543:SF1">
    <property type="entry name" value="MALONIC SEMIALDEHYDE REDUCTASE RUTE-RELATED"/>
    <property type="match status" value="1"/>
</dbReference>
<dbReference type="SUPFAM" id="SSF55469">
    <property type="entry name" value="FMN-dependent nitroreductase-like"/>
    <property type="match status" value="1"/>
</dbReference>
<dbReference type="CDD" id="cd02148">
    <property type="entry name" value="RutE-like"/>
    <property type="match status" value="1"/>
</dbReference>
<reference evidence="7" key="2">
    <citation type="submission" date="2023-01" db="EMBL/GenBank/DDBJ databases">
        <authorList>
            <person name="Sun Q."/>
            <person name="Evtushenko L."/>
        </authorList>
    </citation>
    <scope>NUCLEOTIDE SEQUENCE</scope>
    <source>
        <strain evidence="7">VKM B-2935</strain>
    </source>
</reference>
<dbReference type="NCBIfam" id="NF003768">
    <property type="entry name" value="PRK05365.1"/>
    <property type="match status" value="1"/>
</dbReference>
<feature type="domain" description="Nitroreductase" evidence="6">
    <location>
        <begin position="18"/>
        <end position="174"/>
    </location>
</feature>
<keyword evidence="3 5" id="KW-0521">NADP</keyword>
<dbReference type="Proteomes" id="UP001143328">
    <property type="component" value="Unassembled WGS sequence"/>
</dbReference>
<dbReference type="HAMAP" id="MF_01204">
    <property type="entry name" value="Oxidoreductase_RutE_HadB"/>
    <property type="match status" value="1"/>
</dbReference>
<dbReference type="PANTHER" id="PTHR43543">
    <property type="entry name" value="MALONIC SEMIALDEHYDE REDUCTASE RUTE-RELATED"/>
    <property type="match status" value="1"/>
</dbReference>
<evidence type="ECO:0000256" key="5">
    <source>
        <dbReference type="HAMAP-Rule" id="MF_01204"/>
    </source>
</evidence>
<protein>
    <recommendedName>
        <fullName evidence="5">Putative NADH dehydrogenase/NAD(P)H nitroreductase GCM10017655_48620</fullName>
        <ecNumber evidence="5">1.-.-.-</ecNumber>
    </recommendedName>
</protein>
<evidence type="ECO:0000313" key="7">
    <source>
        <dbReference type="EMBL" id="GLK91798.1"/>
    </source>
</evidence>
<dbReference type="AlphaFoldDB" id="A0A9W6NI52"/>
<keyword evidence="1 5" id="KW-0285">Flavoprotein</keyword>
<proteinExistence type="inferred from homology"/>
<keyword evidence="5" id="KW-0520">NAD</keyword>
<dbReference type="EMBL" id="BSFN01000026">
    <property type="protein sequence ID" value="GLK91798.1"/>
    <property type="molecule type" value="Genomic_DNA"/>
</dbReference>
<name>A0A9W6NI52_9PSED</name>
<dbReference type="Pfam" id="PF00881">
    <property type="entry name" value="Nitroreductase"/>
    <property type="match status" value="1"/>
</dbReference>
<comment type="similarity">
    <text evidence="5">Belongs to the nitroreductase family. HadB/RutE subfamily.</text>
</comment>
<comment type="cofactor">
    <cofactor evidence="5">
        <name>FMN</name>
        <dbReference type="ChEBI" id="CHEBI:58210"/>
    </cofactor>
</comment>
<dbReference type="EC" id="1.-.-.-" evidence="5"/>
<accession>A0A9W6NI52</accession>
<dbReference type="InterPro" id="IPR000415">
    <property type="entry name" value="Nitroreductase-like"/>
</dbReference>
<organism evidence="7 8">
    <name type="scientific">Pseudomonas turukhanskensis</name>
    <dbReference type="NCBI Taxonomy" id="1806536"/>
    <lineage>
        <taxon>Bacteria</taxon>
        <taxon>Pseudomonadati</taxon>
        <taxon>Pseudomonadota</taxon>
        <taxon>Gammaproteobacteria</taxon>
        <taxon>Pseudomonadales</taxon>
        <taxon>Pseudomonadaceae</taxon>
        <taxon>Pseudomonas</taxon>
    </lineage>
</organism>
<evidence type="ECO:0000256" key="4">
    <source>
        <dbReference type="ARBA" id="ARBA00023002"/>
    </source>
</evidence>
<evidence type="ECO:0000256" key="1">
    <source>
        <dbReference type="ARBA" id="ARBA00022630"/>
    </source>
</evidence>
<comment type="caution">
    <text evidence="7">The sequence shown here is derived from an EMBL/GenBank/DDBJ whole genome shotgun (WGS) entry which is preliminary data.</text>
</comment>
<reference evidence="7" key="1">
    <citation type="journal article" date="2014" name="Int. J. Syst. Evol. Microbiol.">
        <title>Complete genome sequence of Corynebacterium casei LMG S-19264T (=DSM 44701T), isolated from a smear-ripened cheese.</title>
        <authorList>
            <consortium name="US DOE Joint Genome Institute (JGI-PGF)"/>
            <person name="Walter F."/>
            <person name="Albersmeier A."/>
            <person name="Kalinowski J."/>
            <person name="Ruckert C."/>
        </authorList>
    </citation>
    <scope>NUCLEOTIDE SEQUENCE</scope>
    <source>
        <strain evidence="7">VKM B-2935</strain>
    </source>
</reference>
<sequence length="196" mass="21370">MSQPLHDAALASLFSAARSHNGWTDQPIADDVLRQLYDLMKMAPTSANCSPARFVFLRTPAAKERLAPALSKGNLEKTMTAPVSVIVAWDTAFYEHLPALFPHADAKSWFTHSPEAAHETAFRNGSLQGAYLIMAARALGLDVGALSGFDTRQVNAEFFAGSTWTANFIVNLGYGNPEKLFGRLPRLAFEDACQLL</sequence>
<dbReference type="InterPro" id="IPR029479">
    <property type="entry name" value="Nitroreductase"/>
</dbReference>
<dbReference type="RefSeq" id="WP_271198061.1">
    <property type="nucleotide sequence ID" value="NZ_BSFN01000026.1"/>
</dbReference>
<evidence type="ECO:0000256" key="2">
    <source>
        <dbReference type="ARBA" id="ARBA00022643"/>
    </source>
</evidence>